<evidence type="ECO:0000313" key="2">
    <source>
        <dbReference type="Proteomes" id="UP001239111"/>
    </source>
</evidence>
<organism evidence="1 2">
    <name type="scientific">Eretmocerus hayati</name>
    <dbReference type="NCBI Taxonomy" id="131215"/>
    <lineage>
        <taxon>Eukaryota</taxon>
        <taxon>Metazoa</taxon>
        <taxon>Ecdysozoa</taxon>
        <taxon>Arthropoda</taxon>
        <taxon>Hexapoda</taxon>
        <taxon>Insecta</taxon>
        <taxon>Pterygota</taxon>
        <taxon>Neoptera</taxon>
        <taxon>Endopterygota</taxon>
        <taxon>Hymenoptera</taxon>
        <taxon>Apocrita</taxon>
        <taxon>Proctotrupomorpha</taxon>
        <taxon>Chalcidoidea</taxon>
        <taxon>Aphelinidae</taxon>
        <taxon>Aphelininae</taxon>
        <taxon>Eretmocerus</taxon>
    </lineage>
</organism>
<dbReference type="EMBL" id="CM056742">
    <property type="protein sequence ID" value="KAJ8679437.1"/>
    <property type="molecule type" value="Genomic_DNA"/>
</dbReference>
<dbReference type="Proteomes" id="UP001239111">
    <property type="component" value="Chromosome 2"/>
</dbReference>
<sequence>MNHHLPILLPPTTPPNCRMAHTLPTIQRLISSGIVAPRSTPCQLAPVTWSSGIRKEPTIQEESPSQANFAKNEDTDDDHARGRGNFGNNYESPSTRARGRATRWAPYIVYEGMSRSWQYTPTTLSTSTKHTWDVHEFPSGAHIIAEPASTLADTQLRASLVEYPGLELRKDVVHEHER</sequence>
<gene>
    <name evidence="1" type="ORF">QAD02_015224</name>
</gene>
<name>A0ACC2PAE6_9HYME</name>
<proteinExistence type="predicted"/>
<keyword evidence="2" id="KW-1185">Reference proteome</keyword>
<reference evidence="1" key="1">
    <citation type="submission" date="2023-04" db="EMBL/GenBank/DDBJ databases">
        <title>A chromosome-level genome assembly of the parasitoid wasp Eretmocerus hayati.</title>
        <authorList>
            <person name="Zhong Y."/>
            <person name="Liu S."/>
            <person name="Liu Y."/>
        </authorList>
    </citation>
    <scope>NUCLEOTIDE SEQUENCE</scope>
    <source>
        <strain evidence="1">ZJU_SS_LIU_2023</strain>
    </source>
</reference>
<accession>A0ACC2PAE6</accession>
<evidence type="ECO:0000313" key="1">
    <source>
        <dbReference type="EMBL" id="KAJ8679437.1"/>
    </source>
</evidence>
<protein>
    <submittedName>
        <fullName evidence="1">Uncharacterized protein</fullName>
    </submittedName>
</protein>
<comment type="caution">
    <text evidence="1">The sequence shown here is derived from an EMBL/GenBank/DDBJ whole genome shotgun (WGS) entry which is preliminary data.</text>
</comment>